<evidence type="ECO:0000313" key="2">
    <source>
        <dbReference type="EMBL" id="KAF2789813.1"/>
    </source>
</evidence>
<feature type="region of interest" description="Disordered" evidence="1">
    <location>
        <begin position="1"/>
        <end position="24"/>
    </location>
</feature>
<name>A0A6A6X0X5_9PLEO</name>
<protein>
    <submittedName>
        <fullName evidence="2">Uncharacterized protein</fullName>
    </submittedName>
</protein>
<evidence type="ECO:0000313" key="3">
    <source>
        <dbReference type="Proteomes" id="UP000799757"/>
    </source>
</evidence>
<keyword evidence="3" id="KW-1185">Reference proteome</keyword>
<organism evidence="2 3">
    <name type="scientific">Melanomma pulvis-pyrius CBS 109.77</name>
    <dbReference type="NCBI Taxonomy" id="1314802"/>
    <lineage>
        <taxon>Eukaryota</taxon>
        <taxon>Fungi</taxon>
        <taxon>Dikarya</taxon>
        <taxon>Ascomycota</taxon>
        <taxon>Pezizomycotina</taxon>
        <taxon>Dothideomycetes</taxon>
        <taxon>Pleosporomycetidae</taxon>
        <taxon>Pleosporales</taxon>
        <taxon>Melanommataceae</taxon>
        <taxon>Melanomma</taxon>
    </lineage>
</organism>
<dbReference type="Proteomes" id="UP000799757">
    <property type="component" value="Unassembled WGS sequence"/>
</dbReference>
<evidence type="ECO:0000256" key="1">
    <source>
        <dbReference type="SAM" id="MobiDB-lite"/>
    </source>
</evidence>
<dbReference type="EMBL" id="MU002111">
    <property type="protein sequence ID" value="KAF2789813.1"/>
    <property type="molecule type" value="Genomic_DNA"/>
</dbReference>
<dbReference type="AlphaFoldDB" id="A0A6A6X0X5"/>
<gene>
    <name evidence="2" type="ORF">K505DRAFT_88946</name>
</gene>
<proteinExistence type="predicted"/>
<sequence>MRGPESSRYVNLTGHHPTPPLPGPPGLHCRTRACTYRCSPLPSTAQLHFAVPFRDPPHALHSVLHPLSPSPSAPFLSIPISPPPPAHSPSPFPSPSSKCHHIRRTHPAYLPPSCGGGDAEKARACDATTPCLSKFQHVAWGRVSPSGIGWAAG</sequence>
<reference evidence="2" key="1">
    <citation type="journal article" date="2020" name="Stud. Mycol.">
        <title>101 Dothideomycetes genomes: a test case for predicting lifestyles and emergence of pathogens.</title>
        <authorList>
            <person name="Haridas S."/>
            <person name="Albert R."/>
            <person name="Binder M."/>
            <person name="Bloem J."/>
            <person name="Labutti K."/>
            <person name="Salamov A."/>
            <person name="Andreopoulos B."/>
            <person name="Baker S."/>
            <person name="Barry K."/>
            <person name="Bills G."/>
            <person name="Bluhm B."/>
            <person name="Cannon C."/>
            <person name="Castanera R."/>
            <person name="Culley D."/>
            <person name="Daum C."/>
            <person name="Ezra D."/>
            <person name="Gonzalez J."/>
            <person name="Henrissat B."/>
            <person name="Kuo A."/>
            <person name="Liang C."/>
            <person name="Lipzen A."/>
            <person name="Lutzoni F."/>
            <person name="Magnuson J."/>
            <person name="Mondo S."/>
            <person name="Nolan M."/>
            <person name="Ohm R."/>
            <person name="Pangilinan J."/>
            <person name="Park H.-J."/>
            <person name="Ramirez L."/>
            <person name="Alfaro M."/>
            <person name="Sun H."/>
            <person name="Tritt A."/>
            <person name="Yoshinaga Y."/>
            <person name="Zwiers L.-H."/>
            <person name="Turgeon B."/>
            <person name="Goodwin S."/>
            <person name="Spatafora J."/>
            <person name="Crous P."/>
            <person name="Grigoriev I."/>
        </authorList>
    </citation>
    <scope>NUCLEOTIDE SEQUENCE</scope>
    <source>
        <strain evidence="2">CBS 109.77</strain>
    </source>
</reference>
<feature type="region of interest" description="Disordered" evidence="1">
    <location>
        <begin position="75"/>
        <end position="98"/>
    </location>
</feature>
<feature type="compositionally biased region" description="Pro residues" evidence="1">
    <location>
        <begin position="80"/>
        <end position="94"/>
    </location>
</feature>
<accession>A0A6A6X0X5</accession>